<protein>
    <submittedName>
        <fullName evidence="1">M55 family metallopeptidase</fullName>
    </submittedName>
</protein>
<dbReference type="Pfam" id="PF04951">
    <property type="entry name" value="Peptidase_M55"/>
    <property type="match status" value="1"/>
</dbReference>
<reference evidence="1 2" key="1">
    <citation type="submission" date="2020-08" db="EMBL/GenBank/DDBJ databases">
        <authorList>
            <person name="Liu C."/>
            <person name="Sun Q."/>
        </authorList>
    </citation>
    <scope>NUCLEOTIDE SEQUENCE [LARGE SCALE GENOMIC DNA]</scope>
    <source>
        <strain evidence="1 2">NSJ-18</strain>
    </source>
</reference>
<dbReference type="InterPro" id="IPR036177">
    <property type="entry name" value="Peptidase_M55_sf"/>
</dbReference>
<evidence type="ECO:0000313" key="2">
    <source>
        <dbReference type="Proteomes" id="UP000609849"/>
    </source>
</evidence>
<dbReference type="EMBL" id="JACRWE010000002">
    <property type="protein sequence ID" value="MBC5996303.1"/>
    <property type="molecule type" value="Genomic_DNA"/>
</dbReference>
<keyword evidence="2" id="KW-1185">Reference proteome</keyword>
<proteinExistence type="predicted"/>
<dbReference type="Gene3D" id="3.40.50.10780">
    <property type="entry name" value="Dipeptide transport protein"/>
    <property type="match status" value="1"/>
</dbReference>
<dbReference type="PIRSF" id="PIRSF015853">
    <property type="entry name" value="Pep_DppA"/>
    <property type="match status" value="1"/>
</dbReference>
<evidence type="ECO:0000313" key="1">
    <source>
        <dbReference type="EMBL" id="MBC5996303.1"/>
    </source>
</evidence>
<dbReference type="SUPFAM" id="SSF63992">
    <property type="entry name" value="Dipeptide transport protein"/>
    <property type="match status" value="1"/>
</dbReference>
<dbReference type="RefSeq" id="WP_153972064.1">
    <property type="nucleotide sequence ID" value="NZ_JACRWE010000002.1"/>
</dbReference>
<accession>A0ABR7JN23</accession>
<dbReference type="InterPro" id="IPR007035">
    <property type="entry name" value="Peptidase_M55"/>
</dbReference>
<organism evidence="1 2">
    <name type="scientific">Romboutsia faecis</name>
    <dbReference type="NCBI Taxonomy" id="2764597"/>
    <lineage>
        <taxon>Bacteria</taxon>
        <taxon>Bacillati</taxon>
        <taxon>Bacillota</taxon>
        <taxon>Clostridia</taxon>
        <taxon>Peptostreptococcales</taxon>
        <taxon>Peptostreptococcaceae</taxon>
        <taxon>Romboutsia</taxon>
    </lineage>
</organism>
<dbReference type="InterPro" id="IPR027476">
    <property type="entry name" value="DppA_N"/>
</dbReference>
<dbReference type="Gene3D" id="3.30.1360.130">
    <property type="entry name" value="Dipeptide transport protein"/>
    <property type="match status" value="1"/>
</dbReference>
<comment type="caution">
    <text evidence="1">The sequence shown here is derived from an EMBL/GenBank/DDBJ whole genome shotgun (WGS) entry which is preliminary data.</text>
</comment>
<dbReference type="CDD" id="cd08770">
    <property type="entry name" value="DAP_dppA_3"/>
    <property type="match status" value="1"/>
</dbReference>
<dbReference type="Proteomes" id="UP000609849">
    <property type="component" value="Unassembled WGS sequence"/>
</dbReference>
<name>A0ABR7JN23_9FIRM</name>
<gene>
    <name evidence="1" type="ORF">H8923_05970</name>
</gene>
<sequence>MKIYISADIEGTCGIVHWDETELENNLSTYNKDQMTKEVNAACLGINDIEKSDIIIKDAHDSARNINPMNLPENIKILRGWTKDPHVMMGGIDKSFDASLFVGYHSPATFNGNPLSHTLDTKFDYIKINDDIASEFTINAYTSAYYNVPVPFLSGDEMLCEHAKKLNPNIITVPVSKGIGNASISIHPTLAVKNIRLGVKSALSGDLSRHLIKLPESFKIEIKFKEHYNSYKASFYPNMKTIDSQTLVFKTDDYYEVLRMLLFI</sequence>